<dbReference type="EMBL" id="LAZR01062660">
    <property type="protein sequence ID" value="KKK61062.1"/>
    <property type="molecule type" value="Genomic_DNA"/>
</dbReference>
<organism evidence="1">
    <name type="scientific">marine sediment metagenome</name>
    <dbReference type="NCBI Taxonomy" id="412755"/>
    <lineage>
        <taxon>unclassified sequences</taxon>
        <taxon>metagenomes</taxon>
        <taxon>ecological metagenomes</taxon>
    </lineage>
</organism>
<evidence type="ECO:0000313" key="1">
    <source>
        <dbReference type="EMBL" id="KKK61062.1"/>
    </source>
</evidence>
<accession>A0A0F8WW27</accession>
<name>A0A0F8WW27_9ZZZZ</name>
<gene>
    <name evidence="1" type="ORF">LCGC14_3018070</name>
</gene>
<dbReference type="AlphaFoldDB" id="A0A0F8WW27"/>
<comment type="caution">
    <text evidence="1">The sequence shown here is derived from an EMBL/GenBank/DDBJ whole genome shotgun (WGS) entry which is preliminary data.</text>
</comment>
<feature type="non-terminal residue" evidence="1">
    <location>
        <position position="69"/>
    </location>
</feature>
<sequence>MCGALLGVSTQAHRFTRCAWVEHVLSVLAGRPLPLAQPIARRCRRILVTRGPQFVQPAPDVHPERRPRR</sequence>
<protein>
    <submittedName>
        <fullName evidence="1">Uncharacterized protein</fullName>
    </submittedName>
</protein>
<proteinExistence type="predicted"/>
<reference evidence="1" key="1">
    <citation type="journal article" date="2015" name="Nature">
        <title>Complex archaea that bridge the gap between prokaryotes and eukaryotes.</title>
        <authorList>
            <person name="Spang A."/>
            <person name="Saw J.H."/>
            <person name="Jorgensen S.L."/>
            <person name="Zaremba-Niedzwiedzka K."/>
            <person name="Martijn J."/>
            <person name="Lind A.E."/>
            <person name="van Eijk R."/>
            <person name="Schleper C."/>
            <person name="Guy L."/>
            <person name="Ettema T.J."/>
        </authorList>
    </citation>
    <scope>NUCLEOTIDE SEQUENCE</scope>
</reference>